<proteinExistence type="predicted"/>
<evidence type="ECO:0000313" key="3">
    <source>
        <dbReference type="Proteomes" id="UP001610334"/>
    </source>
</evidence>
<keyword evidence="3" id="KW-1185">Reference proteome</keyword>
<organism evidence="2 3">
    <name type="scientific">Aspergillus granulosus</name>
    <dbReference type="NCBI Taxonomy" id="176169"/>
    <lineage>
        <taxon>Eukaryota</taxon>
        <taxon>Fungi</taxon>
        <taxon>Dikarya</taxon>
        <taxon>Ascomycota</taxon>
        <taxon>Pezizomycotina</taxon>
        <taxon>Eurotiomycetes</taxon>
        <taxon>Eurotiomycetidae</taxon>
        <taxon>Eurotiales</taxon>
        <taxon>Aspergillaceae</taxon>
        <taxon>Aspergillus</taxon>
        <taxon>Aspergillus subgen. Nidulantes</taxon>
    </lineage>
</organism>
<protein>
    <submittedName>
        <fullName evidence="2">Uncharacterized protein</fullName>
    </submittedName>
</protein>
<dbReference type="EMBL" id="JBFXLT010000022">
    <property type="protein sequence ID" value="KAL2816569.1"/>
    <property type="molecule type" value="Genomic_DNA"/>
</dbReference>
<dbReference type="Proteomes" id="UP001610334">
    <property type="component" value="Unassembled WGS sequence"/>
</dbReference>
<comment type="caution">
    <text evidence="2">The sequence shown here is derived from an EMBL/GenBank/DDBJ whole genome shotgun (WGS) entry which is preliminary data.</text>
</comment>
<gene>
    <name evidence="2" type="ORF">BJX63DRAFT_387682</name>
</gene>
<name>A0ABR4HN23_9EURO</name>
<sequence length="109" mass="12505">MLKLQILTRAGAIHGLRPRPRWLPEVKLHPCRNGISMVYSWKRKSASPSSKPDIQIGFEPIRQHSGTASDPLTQPSTKEILHSFKIRMPLDLDWTNHLLSICFDSETKY</sequence>
<reference evidence="2 3" key="1">
    <citation type="submission" date="2024-07" db="EMBL/GenBank/DDBJ databases">
        <title>Section-level genome sequencing and comparative genomics of Aspergillus sections Usti and Cavernicolus.</title>
        <authorList>
            <consortium name="Lawrence Berkeley National Laboratory"/>
            <person name="Nybo J.L."/>
            <person name="Vesth T.C."/>
            <person name="Theobald S."/>
            <person name="Frisvad J.C."/>
            <person name="Larsen T.O."/>
            <person name="Kjaerboelling I."/>
            <person name="Rothschild-Mancinelli K."/>
            <person name="Lyhne E.K."/>
            <person name="Kogle M.E."/>
            <person name="Barry K."/>
            <person name="Clum A."/>
            <person name="Na H."/>
            <person name="Ledsgaard L."/>
            <person name="Lin J."/>
            <person name="Lipzen A."/>
            <person name="Kuo A."/>
            <person name="Riley R."/>
            <person name="Mondo S."/>
            <person name="Labutti K."/>
            <person name="Haridas S."/>
            <person name="Pangalinan J."/>
            <person name="Salamov A.A."/>
            <person name="Simmons B.A."/>
            <person name="Magnuson J.K."/>
            <person name="Chen J."/>
            <person name="Drula E."/>
            <person name="Henrissat B."/>
            <person name="Wiebenga A."/>
            <person name="Lubbers R.J."/>
            <person name="Gomes A.C."/>
            <person name="Makela M.R."/>
            <person name="Stajich J."/>
            <person name="Grigoriev I.V."/>
            <person name="Mortensen U.H."/>
            <person name="De Vries R.P."/>
            <person name="Baker S.E."/>
            <person name="Andersen M.R."/>
        </authorList>
    </citation>
    <scope>NUCLEOTIDE SEQUENCE [LARGE SCALE GENOMIC DNA]</scope>
    <source>
        <strain evidence="2 3">CBS 588.65</strain>
    </source>
</reference>
<accession>A0ABR4HN23</accession>
<keyword evidence="1" id="KW-0808">Transferase</keyword>
<dbReference type="InterPro" id="IPR017795">
    <property type="entry name" value="ABBA_NscD-like"/>
</dbReference>
<evidence type="ECO:0000256" key="1">
    <source>
        <dbReference type="ARBA" id="ARBA00022679"/>
    </source>
</evidence>
<evidence type="ECO:0000313" key="2">
    <source>
        <dbReference type="EMBL" id="KAL2816569.1"/>
    </source>
</evidence>
<dbReference type="Pfam" id="PF11991">
    <property type="entry name" value="Trp_DMAT"/>
    <property type="match status" value="1"/>
</dbReference>